<evidence type="ECO:0000313" key="5">
    <source>
        <dbReference type="EMBL" id="CUN87723.1"/>
    </source>
</evidence>
<evidence type="ECO:0000259" key="4">
    <source>
        <dbReference type="PROSITE" id="PS50932"/>
    </source>
</evidence>
<reference evidence="6 8" key="2">
    <citation type="submission" date="2018-08" db="EMBL/GenBank/DDBJ databases">
        <title>A genome reference for cultivated species of the human gut microbiota.</title>
        <authorList>
            <person name="Zou Y."/>
            <person name="Xue W."/>
            <person name="Luo G."/>
        </authorList>
    </citation>
    <scope>NUCLEOTIDE SEQUENCE [LARGE SCALE GENOMIC DNA]</scope>
    <source>
        <strain evidence="6 8">TF05-11AC</strain>
    </source>
</reference>
<keyword evidence="1" id="KW-0805">Transcription regulation</keyword>
<dbReference type="Gene3D" id="3.40.50.2300">
    <property type="match status" value="2"/>
</dbReference>
<dbReference type="AlphaFoldDB" id="A0A174AHP9"/>
<dbReference type="InterPro" id="IPR028082">
    <property type="entry name" value="Peripla_BP_I"/>
</dbReference>
<dbReference type="EMBL" id="CYZE01000002">
    <property type="protein sequence ID" value="CUN87723.1"/>
    <property type="molecule type" value="Genomic_DNA"/>
</dbReference>
<evidence type="ECO:0000256" key="3">
    <source>
        <dbReference type="ARBA" id="ARBA00023163"/>
    </source>
</evidence>
<dbReference type="SMART" id="SM00354">
    <property type="entry name" value="HTH_LACI"/>
    <property type="match status" value="1"/>
</dbReference>
<name>A0A174AHP9_9FIRM</name>
<dbReference type="PROSITE" id="PS50932">
    <property type="entry name" value="HTH_LACI_2"/>
    <property type="match status" value="1"/>
</dbReference>
<organism evidence="5 7">
    <name type="scientific">Hungatella hathewayi</name>
    <dbReference type="NCBI Taxonomy" id="154046"/>
    <lineage>
        <taxon>Bacteria</taxon>
        <taxon>Bacillati</taxon>
        <taxon>Bacillota</taxon>
        <taxon>Clostridia</taxon>
        <taxon>Lachnospirales</taxon>
        <taxon>Lachnospiraceae</taxon>
        <taxon>Hungatella</taxon>
    </lineage>
</organism>
<feature type="domain" description="HTH lacI-type" evidence="4">
    <location>
        <begin position="1"/>
        <end position="55"/>
    </location>
</feature>
<dbReference type="GO" id="GO:0000976">
    <property type="term" value="F:transcription cis-regulatory region binding"/>
    <property type="evidence" value="ECO:0007669"/>
    <property type="project" value="TreeGrafter"/>
</dbReference>
<evidence type="ECO:0000313" key="6">
    <source>
        <dbReference type="EMBL" id="RGM02820.1"/>
    </source>
</evidence>
<dbReference type="CDD" id="cd01392">
    <property type="entry name" value="HTH_LacI"/>
    <property type="match status" value="1"/>
</dbReference>
<dbReference type="PANTHER" id="PTHR30146:SF109">
    <property type="entry name" value="HTH-TYPE TRANSCRIPTIONAL REGULATOR GALS"/>
    <property type="match status" value="1"/>
</dbReference>
<reference evidence="5 7" key="1">
    <citation type="submission" date="2015-09" db="EMBL/GenBank/DDBJ databases">
        <authorList>
            <consortium name="Pathogen Informatics"/>
        </authorList>
    </citation>
    <scope>NUCLEOTIDE SEQUENCE [LARGE SCALE GENOMIC DNA]</scope>
    <source>
        <strain evidence="5 7">2789STDY5608850</strain>
    </source>
</reference>
<dbReference type="SUPFAM" id="SSF53822">
    <property type="entry name" value="Periplasmic binding protein-like I"/>
    <property type="match status" value="1"/>
</dbReference>
<dbReference type="EMBL" id="QSSQ01000018">
    <property type="protein sequence ID" value="RGM02820.1"/>
    <property type="molecule type" value="Genomic_DNA"/>
</dbReference>
<dbReference type="GO" id="GO:0003700">
    <property type="term" value="F:DNA-binding transcription factor activity"/>
    <property type="evidence" value="ECO:0007669"/>
    <property type="project" value="TreeGrafter"/>
</dbReference>
<dbReference type="Pfam" id="PF13377">
    <property type="entry name" value="Peripla_BP_3"/>
    <property type="match status" value="1"/>
</dbReference>
<keyword evidence="2" id="KW-0238">DNA-binding</keyword>
<proteinExistence type="predicted"/>
<evidence type="ECO:0000256" key="1">
    <source>
        <dbReference type="ARBA" id="ARBA00023015"/>
    </source>
</evidence>
<protein>
    <submittedName>
        <fullName evidence="5">LacI family transcriptional regulator</fullName>
    </submittedName>
</protein>
<dbReference type="Gene3D" id="1.10.260.40">
    <property type="entry name" value="lambda repressor-like DNA-binding domains"/>
    <property type="match status" value="1"/>
</dbReference>
<dbReference type="Pfam" id="PF00356">
    <property type="entry name" value="LacI"/>
    <property type="match status" value="1"/>
</dbReference>
<dbReference type="RefSeq" id="WP_055653608.1">
    <property type="nucleotide sequence ID" value="NZ_CABIXC010000002.1"/>
</dbReference>
<keyword evidence="3" id="KW-0804">Transcription</keyword>
<evidence type="ECO:0000256" key="2">
    <source>
        <dbReference type="ARBA" id="ARBA00023125"/>
    </source>
</evidence>
<evidence type="ECO:0000313" key="8">
    <source>
        <dbReference type="Proteomes" id="UP000261257"/>
    </source>
</evidence>
<dbReference type="CDD" id="cd06267">
    <property type="entry name" value="PBP1_LacI_sugar_binding-like"/>
    <property type="match status" value="1"/>
</dbReference>
<dbReference type="InterPro" id="IPR046335">
    <property type="entry name" value="LacI/GalR-like_sensor"/>
</dbReference>
<dbReference type="PRINTS" id="PR00036">
    <property type="entry name" value="HTHLACI"/>
</dbReference>
<evidence type="ECO:0000313" key="7">
    <source>
        <dbReference type="Proteomes" id="UP000095651"/>
    </source>
</evidence>
<gene>
    <name evidence="5" type="primary">ccpA_1</name>
    <name evidence="6" type="ORF">DXC39_17445</name>
    <name evidence="5" type="ORF">ERS852407_01333</name>
</gene>
<dbReference type="PROSITE" id="PS00356">
    <property type="entry name" value="HTH_LACI_1"/>
    <property type="match status" value="1"/>
</dbReference>
<dbReference type="InterPro" id="IPR010982">
    <property type="entry name" value="Lambda_DNA-bd_dom_sf"/>
</dbReference>
<sequence>MNIKDIAKLSGVSVATVSRVINNQPNVRPEKRELVLSVMADHGYTPNIFARGLNAKSTKSIGILCSELDDINHAKILSLLEKQLREHGFSSFLCCSGEYRPYQREHFEFLMAKQVDAIIEIGSSYGDANDLEVYREVSEQVPLIILNGFVDVPTVYSIRCDERSAICNLVEELYKRNCRHIYYLEDNTTFCAVEKRNGFLEGVNKCNLKATSKCITIPIYSNEILDAQQKIERLIRNGRRIDAILSADDLLAVGALQALNAAGLGIPVVGFNNSDFAFACTPRLTTVDNQREFLCTNAINTLMSLLDGKDAAHHIIVSPKLIEGETFKLQA</sequence>
<dbReference type="Proteomes" id="UP000095651">
    <property type="component" value="Unassembled WGS sequence"/>
</dbReference>
<dbReference type="PANTHER" id="PTHR30146">
    <property type="entry name" value="LACI-RELATED TRANSCRIPTIONAL REPRESSOR"/>
    <property type="match status" value="1"/>
</dbReference>
<accession>A0A174AHP9</accession>
<dbReference type="Proteomes" id="UP000261257">
    <property type="component" value="Unassembled WGS sequence"/>
</dbReference>
<dbReference type="InterPro" id="IPR000843">
    <property type="entry name" value="HTH_LacI"/>
</dbReference>
<dbReference type="SUPFAM" id="SSF47413">
    <property type="entry name" value="lambda repressor-like DNA-binding domains"/>
    <property type="match status" value="1"/>
</dbReference>